<keyword evidence="6 9" id="KW-1133">Transmembrane helix</keyword>
<comment type="subcellular location">
    <subcellularLocation>
        <location evidence="1">Cell membrane</location>
        <topology evidence="1">Multi-pass membrane protein</topology>
    </subcellularLocation>
</comment>
<dbReference type="PANTHER" id="PTHR11795">
    <property type="entry name" value="BRANCHED-CHAIN AMINO ACID TRANSPORT SYSTEM PERMEASE PROTEIN LIVH"/>
    <property type="match status" value="1"/>
</dbReference>
<feature type="transmembrane region" description="Helical" evidence="9">
    <location>
        <begin position="189"/>
        <end position="212"/>
    </location>
</feature>
<dbReference type="EMBL" id="FMZV01000040">
    <property type="protein sequence ID" value="SDE78539.1"/>
    <property type="molecule type" value="Genomic_DNA"/>
</dbReference>
<evidence type="ECO:0000256" key="1">
    <source>
        <dbReference type="ARBA" id="ARBA00004651"/>
    </source>
</evidence>
<evidence type="ECO:0000256" key="7">
    <source>
        <dbReference type="ARBA" id="ARBA00023136"/>
    </source>
</evidence>
<dbReference type="InterPro" id="IPR001851">
    <property type="entry name" value="ABC_transp_permease"/>
</dbReference>
<organism evidence="10 11">
    <name type="scientific">Ruegeria marina</name>
    <dbReference type="NCBI Taxonomy" id="639004"/>
    <lineage>
        <taxon>Bacteria</taxon>
        <taxon>Pseudomonadati</taxon>
        <taxon>Pseudomonadota</taxon>
        <taxon>Alphaproteobacteria</taxon>
        <taxon>Rhodobacterales</taxon>
        <taxon>Roseobacteraceae</taxon>
        <taxon>Ruegeria</taxon>
    </lineage>
</organism>
<feature type="transmembrane region" description="Helical" evidence="9">
    <location>
        <begin position="57"/>
        <end position="81"/>
    </location>
</feature>
<evidence type="ECO:0000256" key="5">
    <source>
        <dbReference type="ARBA" id="ARBA00022970"/>
    </source>
</evidence>
<feature type="transmembrane region" description="Helical" evidence="9">
    <location>
        <begin position="137"/>
        <end position="160"/>
    </location>
</feature>
<keyword evidence="2" id="KW-0813">Transport</keyword>
<keyword evidence="7 9" id="KW-0472">Membrane</keyword>
<comment type="similarity">
    <text evidence="8">Belongs to the binding-protein-dependent transport system permease family. LivHM subfamily.</text>
</comment>
<dbReference type="RefSeq" id="WP_093038201.1">
    <property type="nucleotide sequence ID" value="NZ_FMZV01000040.1"/>
</dbReference>
<dbReference type="AlphaFoldDB" id="A0A1G7FRZ3"/>
<dbReference type="OrthoDB" id="9807115at2"/>
<feature type="transmembrane region" description="Helical" evidence="9">
    <location>
        <begin position="267"/>
        <end position="285"/>
    </location>
</feature>
<keyword evidence="5" id="KW-0029">Amino-acid transport</keyword>
<dbReference type="STRING" id="639004.SAMN04488239_1406"/>
<dbReference type="Proteomes" id="UP000199628">
    <property type="component" value="Unassembled WGS sequence"/>
</dbReference>
<gene>
    <name evidence="10" type="ORF">SAMN04488239_1406</name>
</gene>
<evidence type="ECO:0000256" key="2">
    <source>
        <dbReference type="ARBA" id="ARBA00022448"/>
    </source>
</evidence>
<dbReference type="GO" id="GO:0005886">
    <property type="term" value="C:plasma membrane"/>
    <property type="evidence" value="ECO:0007669"/>
    <property type="project" value="UniProtKB-SubCell"/>
</dbReference>
<evidence type="ECO:0000256" key="9">
    <source>
        <dbReference type="SAM" id="Phobius"/>
    </source>
</evidence>
<sequence length="296" mass="31822">MFEQLINGLTQGSIYALLALGFTIIFGVLRMVTFAHGEVFMVGAYSGFVVFTHLQDSLVLAIVAAVVTTFLLGALMEIVAFRRLRDAPHFSSLLVTIGFSVVLTQLALLIFGAEVEAIPMRQIEGLAFSEIRIGEVYVSYLQLSVLGVAILIMAATFLFFKYSRLGTAIRATAQDHEAAMAMGVDVNRIFTVTFAFGSMMGGIAGVLIGFYYNLFYPTMGVMLGLKAFSAAVIGGLASMPGAIVAGLMIGVVEVFSVDFVNSSFRHLIAFVFMFAILLIRPQGLFGSGQLRGARGD</sequence>
<keyword evidence="11" id="KW-1185">Reference proteome</keyword>
<keyword evidence="3" id="KW-1003">Cell membrane</keyword>
<name>A0A1G7FRZ3_9RHOB</name>
<protein>
    <submittedName>
        <fullName evidence="10">Branched-chain amino acid transport system permease protein</fullName>
    </submittedName>
</protein>
<accession>A0A1G7FRZ3</accession>
<evidence type="ECO:0000256" key="3">
    <source>
        <dbReference type="ARBA" id="ARBA00022475"/>
    </source>
</evidence>
<proteinExistence type="inferred from homology"/>
<dbReference type="InterPro" id="IPR052157">
    <property type="entry name" value="BCAA_transport_permease"/>
</dbReference>
<reference evidence="11" key="1">
    <citation type="submission" date="2016-10" db="EMBL/GenBank/DDBJ databases">
        <authorList>
            <person name="Varghese N."/>
            <person name="Submissions S."/>
        </authorList>
    </citation>
    <scope>NUCLEOTIDE SEQUENCE [LARGE SCALE GENOMIC DNA]</scope>
    <source>
        <strain evidence="11">CGMCC 1.9108</strain>
    </source>
</reference>
<dbReference type="GO" id="GO:0022857">
    <property type="term" value="F:transmembrane transporter activity"/>
    <property type="evidence" value="ECO:0007669"/>
    <property type="project" value="InterPro"/>
</dbReference>
<feature type="transmembrane region" description="Helical" evidence="9">
    <location>
        <begin position="93"/>
        <end position="113"/>
    </location>
</feature>
<keyword evidence="4 9" id="KW-0812">Transmembrane</keyword>
<evidence type="ECO:0000313" key="11">
    <source>
        <dbReference type="Proteomes" id="UP000199628"/>
    </source>
</evidence>
<evidence type="ECO:0000256" key="4">
    <source>
        <dbReference type="ARBA" id="ARBA00022692"/>
    </source>
</evidence>
<feature type="transmembrane region" description="Helical" evidence="9">
    <location>
        <begin position="232"/>
        <end position="255"/>
    </location>
</feature>
<dbReference type="CDD" id="cd06582">
    <property type="entry name" value="TM_PBP1_LivH_like"/>
    <property type="match status" value="1"/>
</dbReference>
<evidence type="ECO:0000256" key="8">
    <source>
        <dbReference type="ARBA" id="ARBA00037998"/>
    </source>
</evidence>
<dbReference type="GO" id="GO:0006865">
    <property type="term" value="P:amino acid transport"/>
    <property type="evidence" value="ECO:0007669"/>
    <property type="project" value="UniProtKB-KW"/>
</dbReference>
<evidence type="ECO:0000313" key="10">
    <source>
        <dbReference type="EMBL" id="SDE78539.1"/>
    </source>
</evidence>
<dbReference type="Pfam" id="PF02653">
    <property type="entry name" value="BPD_transp_2"/>
    <property type="match status" value="1"/>
</dbReference>
<evidence type="ECO:0000256" key="6">
    <source>
        <dbReference type="ARBA" id="ARBA00022989"/>
    </source>
</evidence>
<dbReference type="PANTHER" id="PTHR11795:SF445">
    <property type="entry name" value="AMINO ACID ABC TRANSPORTER PERMEASE PROTEIN"/>
    <property type="match status" value="1"/>
</dbReference>
<feature type="transmembrane region" description="Helical" evidence="9">
    <location>
        <begin position="12"/>
        <end position="37"/>
    </location>
</feature>